<dbReference type="EMBL" id="WMQE01000081">
    <property type="protein sequence ID" value="MTK22898.1"/>
    <property type="molecule type" value="Genomic_DNA"/>
</dbReference>
<dbReference type="AlphaFoldDB" id="A0A9X4XG92"/>
<dbReference type="InterPro" id="IPR023753">
    <property type="entry name" value="FAD/NAD-binding_dom"/>
</dbReference>
<dbReference type="InterPro" id="IPR016156">
    <property type="entry name" value="FAD/NAD-linked_Rdtase_dimer_sf"/>
</dbReference>
<dbReference type="SUPFAM" id="SSF51905">
    <property type="entry name" value="FAD/NAD(P)-binding domain"/>
    <property type="match status" value="1"/>
</dbReference>
<comment type="cofactor">
    <cofactor evidence="1">
        <name>FAD</name>
        <dbReference type="ChEBI" id="CHEBI:57692"/>
    </cofactor>
</comment>
<dbReference type="EC" id="1.8.1.14" evidence="9"/>
<dbReference type="NCBIfam" id="NF007123">
    <property type="entry name" value="PRK09564.1"/>
    <property type="match status" value="1"/>
</dbReference>
<name>A0A9X4XG92_9FIRM</name>
<evidence type="ECO:0000256" key="1">
    <source>
        <dbReference type="ARBA" id="ARBA00001974"/>
    </source>
</evidence>
<dbReference type="SUPFAM" id="SSF55424">
    <property type="entry name" value="FAD/NAD-linked reductases, dimerisation (C-terminal) domain"/>
    <property type="match status" value="1"/>
</dbReference>
<evidence type="ECO:0000259" key="7">
    <source>
        <dbReference type="Pfam" id="PF02852"/>
    </source>
</evidence>
<evidence type="ECO:0000256" key="6">
    <source>
        <dbReference type="ARBA" id="ARBA00023284"/>
    </source>
</evidence>
<dbReference type="PRINTS" id="PR00411">
    <property type="entry name" value="PNDRDTASEI"/>
</dbReference>
<dbReference type="PANTHER" id="PTHR43429">
    <property type="entry name" value="PYRIDINE NUCLEOTIDE-DISULFIDE OXIDOREDUCTASE DOMAIN-CONTAINING"/>
    <property type="match status" value="1"/>
</dbReference>
<dbReference type="Pfam" id="PF02852">
    <property type="entry name" value="Pyr_redox_dim"/>
    <property type="match status" value="1"/>
</dbReference>
<sequence length="445" mass="48610">MMKVVIIGGVAAGMSAAAKLKRSNKDASITVYEKSKHVSFGACGLPYFVGNFFEDSQNMIARTVEQFNSSGISVHPEHEVLKVDVDNKVVTVKNLTTNEVFDDYYDRLMVATGASAIIPPIQNVNLKHVYTLKSMEDGHDLKQAMQNSDLNRVAIVGAGFIGLEVVEAAKQYGKEVHVFQLNDRVLVDTFDKEITDILEEELRAHNVHLHLAQTVTALEGQEYVTKIQTKDESYDVDIVVLTAGVRPNTEFLVDTGIKMLRNGAIIIDQEGRTSIEDIYAAGDCASINHILKSEPAYIPLATVANKMGRIIGENLAGAHQQFNGSLGSACLKVMDLEAGRTGLSEQEAKNLGLNYKTVFITDMNQTSYYPGQTKIYVKLIYNADTKVLLGGQVVGRKDAVQRVNVLATAIFAGLTTDQLAMLDLCYAPPFARTWDALNIAGSVAK</sequence>
<evidence type="ECO:0000313" key="9">
    <source>
        <dbReference type="EMBL" id="MTK22898.1"/>
    </source>
</evidence>
<feature type="domain" description="FAD/NAD(P)-binding" evidence="8">
    <location>
        <begin position="2"/>
        <end position="308"/>
    </location>
</feature>
<dbReference type="Gene3D" id="3.50.50.60">
    <property type="entry name" value="FAD/NAD(P)-binding domain"/>
    <property type="match status" value="2"/>
</dbReference>
<keyword evidence="6" id="KW-0676">Redox-active center</keyword>
<evidence type="ECO:0000313" key="10">
    <source>
        <dbReference type="Proteomes" id="UP000487649"/>
    </source>
</evidence>
<evidence type="ECO:0000259" key="8">
    <source>
        <dbReference type="Pfam" id="PF07992"/>
    </source>
</evidence>
<dbReference type="InterPro" id="IPR004099">
    <property type="entry name" value="Pyr_nucl-diS_OxRdtase_dimer"/>
</dbReference>
<dbReference type="GO" id="GO:0050451">
    <property type="term" value="F:CoA-disulfide reductase (NADPH) activity"/>
    <property type="evidence" value="ECO:0007669"/>
    <property type="project" value="UniProtKB-EC"/>
</dbReference>
<evidence type="ECO:0000256" key="3">
    <source>
        <dbReference type="ARBA" id="ARBA00022630"/>
    </source>
</evidence>
<dbReference type="PRINTS" id="PR00368">
    <property type="entry name" value="FADPNR"/>
</dbReference>
<evidence type="ECO:0000256" key="4">
    <source>
        <dbReference type="ARBA" id="ARBA00022827"/>
    </source>
</evidence>
<comment type="similarity">
    <text evidence="2">Belongs to the class-III pyridine nucleotide-disulfide oxidoreductase family.</text>
</comment>
<dbReference type="InterPro" id="IPR050260">
    <property type="entry name" value="FAD-bd_OxRdtase"/>
</dbReference>
<dbReference type="InterPro" id="IPR036188">
    <property type="entry name" value="FAD/NAD-bd_sf"/>
</dbReference>
<evidence type="ECO:0000256" key="2">
    <source>
        <dbReference type="ARBA" id="ARBA00009130"/>
    </source>
</evidence>
<dbReference type="PANTHER" id="PTHR43429:SF1">
    <property type="entry name" value="NAD(P)H SULFUR OXIDOREDUCTASE (COA-DEPENDENT)"/>
    <property type="match status" value="1"/>
</dbReference>
<gene>
    <name evidence="9" type="ORF">GMA92_16020</name>
</gene>
<reference evidence="9 10" key="1">
    <citation type="journal article" date="2019" name="Nat. Med.">
        <title>A library of human gut bacterial isolates paired with longitudinal multiomics data enables mechanistic microbiome research.</title>
        <authorList>
            <person name="Poyet M."/>
            <person name="Groussin M."/>
            <person name="Gibbons S.M."/>
            <person name="Avila-Pacheco J."/>
            <person name="Jiang X."/>
            <person name="Kearney S.M."/>
            <person name="Perrotta A.R."/>
            <person name="Berdy B."/>
            <person name="Zhao S."/>
            <person name="Lieberman T.D."/>
            <person name="Swanson P.K."/>
            <person name="Smith M."/>
            <person name="Roesemann S."/>
            <person name="Alexander J.E."/>
            <person name="Rich S.A."/>
            <person name="Livny J."/>
            <person name="Vlamakis H."/>
            <person name="Clish C."/>
            <person name="Bullock K."/>
            <person name="Deik A."/>
            <person name="Scott J."/>
            <person name="Pierce K.A."/>
            <person name="Xavier R.J."/>
            <person name="Alm E.J."/>
        </authorList>
    </citation>
    <scope>NUCLEOTIDE SEQUENCE [LARGE SCALE GENOMIC DNA]</scope>
    <source>
        <strain evidence="9 10">BIOML-A198</strain>
    </source>
</reference>
<comment type="caution">
    <text evidence="9">The sequence shown here is derived from an EMBL/GenBank/DDBJ whole genome shotgun (WGS) entry which is preliminary data.</text>
</comment>
<proteinExistence type="inferred from homology"/>
<accession>A0A9X4XG92</accession>
<protein>
    <submittedName>
        <fullName evidence="9">CoA-disulfide reductase</fullName>
        <ecNumber evidence="9">1.8.1.14</ecNumber>
    </submittedName>
</protein>
<keyword evidence="4" id="KW-0274">FAD</keyword>
<feature type="domain" description="Pyridine nucleotide-disulphide oxidoreductase dimerisation" evidence="7">
    <location>
        <begin position="331"/>
        <end position="433"/>
    </location>
</feature>
<keyword evidence="5 9" id="KW-0560">Oxidoreductase</keyword>
<evidence type="ECO:0000256" key="5">
    <source>
        <dbReference type="ARBA" id="ARBA00023002"/>
    </source>
</evidence>
<dbReference type="Proteomes" id="UP000487649">
    <property type="component" value="Unassembled WGS sequence"/>
</dbReference>
<dbReference type="Pfam" id="PF07992">
    <property type="entry name" value="Pyr_redox_2"/>
    <property type="match status" value="1"/>
</dbReference>
<dbReference type="OrthoDB" id="9802028at2"/>
<keyword evidence="3" id="KW-0285">Flavoprotein</keyword>
<organism evidence="9 10">
    <name type="scientific">Turicibacter sanguinis</name>
    <dbReference type="NCBI Taxonomy" id="154288"/>
    <lineage>
        <taxon>Bacteria</taxon>
        <taxon>Bacillati</taxon>
        <taxon>Bacillota</taxon>
        <taxon>Erysipelotrichia</taxon>
        <taxon>Erysipelotrichales</taxon>
        <taxon>Turicibacteraceae</taxon>
        <taxon>Turicibacter</taxon>
    </lineage>
</organism>